<dbReference type="GO" id="GO:0005549">
    <property type="term" value="F:odorant binding"/>
    <property type="evidence" value="ECO:0007669"/>
    <property type="project" value="InterPro"/>
</dbReference>
<comment type="caution">
    <text evidence="9">The sequence shown here is derived from an EMBL/GenBank/DDBJ whole genome shotgun (WGS) entry which is preliminary data.</text>
</comment>
<dbReference type="GO" id="GO:0004984">
    <property type="term" value="F:olfactory receptor activity"/>
    <property type="evidence" value="ECO:0007669"/>
    <property type="project" value="InterPro"/>
</dbReference>
<comment type="subcellular location">
    <subcellularLocation>
        <location evidence="1">Membrane</location>
        <topology evidence="1">Multi-pass membrane protein</topology>
    </subcellularLocation>
</comment>
<keyword evidence="6" id="KW-0472">Membrane</keyword>
<evidence type="ECO:0000256" key="4">
    <source>
        <dbReference type="ARBA" id="ARBA00022725"/>
    </source>
</evidence>
<evidence type="ECO:0000256" key="7">
    <source>
        <dbReference type="ARBA" id="ARBA00023170"/>
    </source>
</evidence>
<keyword evidence="7" id="KW-0675">Receptor</keyword>
<proteinExistence type="predicted"/>
<evidence type="ECO:0000256" key="2">
    <source>
        <dbReference type="ARBA" id="ARBA00022606"/>
    </source>
</evidence>
<dbReference type="Proteomes" id="UP001168972">
    <property type="component" value="Unassembled WGS sequence"/>
</dbReference>
<evidence type="ECO:0000313" key="10">
    <source>
        <dbReference type="Proteomes" id="UP001168972"/>
    </source>
</evidence>
<dbReference type="GO" id="GO:0007165">
    <property type="term" value="P:signal transduction"/>
    <property type="evidence" value="ECO:0007669"/>
    <property type="project" value="UniProtKB-KW"/>
</dbReference>
<evidence type="ECO:0000256" key="3">
    <source>
        <dbReference type="ARBA" id="ARBA00022692"/>
    </source>
</evidence>
<protein>
    <submittedName>
        <fullName evidence="9">Uncharacterized protein</fullName>
    </submittedName>
</protein>
<dbReference type="GO" id="GO:0016020">
    <property type="term" value="C:membrane"/>
    <property type="evidence" value="ECO:0007669"/>
    <property type="project" value="UniProtKB-SubCell"/>
</dbReference>
<evidence type="ECO:0000313" key="9">
    <source>
        <dbReference type="EMBL" id="KAK0178484.1"/>
    </source>
</evidence>
<dbReference type="Pfam" id="PF02949">
    <property type="entry name" value="7tm_6"/>
    <property type="match status" value="1"/>
</dbReference>
<reference evidence="9" key="1">
    <citation type="journal article" date="2023" name="bioRxiv">
        <title>Scaffold-level genome assemblies of two parasitoid biocontrol wasps reveal the parthenogenesis mechanism and an associated novel virus.</title>
        <authorList>
            <person name="Inwood S."/>
            <person name="Skelly J."/>
            <person name="Guhlin J."/>
            <person name="Harrop T."/>
            <person name="Goldson S."/>
            <person name="Dearden P."/>
        </authorList>
    </citation>
    <scope>NUCLEOTIDE SEQUENCE</scope>
    <source>
        <strain evidence="9">Lincoln</strain>
        <tissue evidence="9">Whole body</tissue>
    </source>
</reference>
<dbReference type="EMBL" id="JAQQBR010000004">
    <property type="protein sequence ID" value="KAK0178484.1"/>
    <property type="molecule type" value="Genomic_DNA"/>
</dbReference>
<keyword evidence="10" id="KW-1185">Reference proteome</keyword>
<organism evidence="9 10">
    <name type="scientific">Microctonus hyperodae</name>
    <name type="common">Parasitoid wasp</name>
    <dbReference type="NCBI Taxonomy" id="165561"/>
    <lineage>
        <taxon>Eukaryota</taxon>
        <taxon>Metazoa</taxon>
        <taxon>Ecdysozoa</taxon>
        <taxon>Arthropoda</taxon>
        <taxon>Hexapoda</taxon>
        <taxon>Insecta</taxon>
        <taxon>Pterygota</taxon>
        <taxon>Neoptera</taxon>
        <taxon>Endopterygota</taxon>
        <taxon>Hymenoptera</taxon>
        <taxon>Apocrita</taxon>
        <taxon>Ichneumonoidea</taxon>
        <taxon>Braconidae</taxon>
        <taxon>Euphorinae</taxon>
        <taxon>Microctonus</taxon>
    </lineage>
</organism>
<keyword evidence="3" id="KW-0812">Transmembrane</keyword>
<accession>A0AA39FZ19</accession>
<reference evidence="9" key="2">
    <citation type="submission" date="2023-03" db="EMBL/GenBank/DDBJ databases">
        <authorList>
            <person name="Inwood S.N."/>
            <person name="Skelly J.G."/>
            <person name="Guhlin J."/>
            <person name="Harrop T.W.R."/>
            <person name="Goldson S.G."/>
            <person name="Dearden P.K."/>
        </authorList>
    </citation>
    <scope>NUCLEOTIDE SEQUENCE</scope>
    <source>
        <strain evidence="9">Lincoln</strain>
        <tissue evidence="9">Whole body</tissue>
    </source>
</reference>
<keyword evidence="4" id="KW-0552">Olfaction</keyword>
<sequence>MAVTSVSSISMKIAKDTMENYYIFRRLSGKAQFIAGLYSSKAASKFYCLIPKCIGNPNDLQCEDHLYADLHELLKMSEKYLKSLKDSPRLTELFRNFSTFWYLLWILLSTGSPLKADPVNILFFTAYVITKISESCLCAFAGSQLVNESEDFKHAVYSINWHGNKQLTNWVLIALNQKPMTLVACHYTTISLNILVSCITNNLDRLTKCSIVREITPNYLMSPRILQYDVATHCR</sequence>
<evidence type="ECO:0000256" key="1">
    <source>
        <dbReference type="ARBA" id="ARBA00004141"/>
    </source>
</evidence>
<keyword evidence="5" id="KW-1133">Transmembrane helix</keyword>
<evidence type="ECO:0000256" key="6">
    <source>
        <dbReference type="ARBA" id="ARBA00023136"/>
    </source>
</evidence>
<gene>
    <name evidence="9" type="ORF">PV327_007372</name>
</gene>
<evidence type="ECO:0000256" key="8">
    <source>
        <dbReference type="ARBA" id="ARBA00023224"/>
    </source>
</evidence>
<dbReference type="InterPro" id="IPR004117">
    <property type="entry name" value="7tm6_olfct_rcpt"/>
</dbReference>
<name>A0AA39FZ19_MICHY</name>
<keyword evidence="8" id="KW-0807">Transducer</keyword>
<dbReference type="AlphaFoldDB" id="A0AA39FZ19"/>
<evidence type="ECO:0000256" key="5">
    <source>
        <dbReference type="ARBA" id="ARBA00022989"/>
    </source>
</evidence>
<keyword evidence="2" id="KW-0716">Sensory transduction</keyword>